<protein>
    <recommendedName>
        <fullName evidence="12">RING-type E3 ubiquitin transferase</fullName>
    </recommendedName>
</protein>
<dbReference type="PROSITE" id="PS50006">
    <property type="entry name" value="FHA_DOMAIN"/>
    <property type="match status" value="1"/>
</dbReference>
<feature type="compositionally biased region" description="Low complexity" evidence="7">
    <location>
        <begin position="171"/>
        <end position="197"/>
    </location>
</feature>
<feature type="domain" description="RING-type" evidence="9">
    <location>
        <begin position="374"/>
        <end position="418"/>
    </location>
</feature>
<evidence type="ECO:0000256" key="1">
    <source>
        <dbReference type="ARBA" id="ARBA00022679"/>
    </source>
</evidence>
<dbReference type="AlphaFoldDB" id="A0A642VB48"/>
<dbReference type="GO" id="GO:0061630">
    <property type="term" value="F:ubiquitin protein ligase activity"/>
    <property type="evidence" value="ECO:0007669"/>
    <property type="project" value="TreeGrafter"/>
</dbReference>
<dbReference type="SUPFAM" id="SSF57850">
    <property type="entry name" value="RING/U-box"/>
    <property type="match status" value="1"/>
</dbReference>
<dbReference type="PANTHER" id="PTHR15067">
    <property type="entry name" value="E3 UBIQUITIN-PROTEIN LIGASE RNF8"/>
    <property type="match status" value="1"/>
</dbReference>
<dbReference type="InterPro" id="IPR000253">
    <property type="entry name" value="FHA_dom"/>
</dbReference>
<evidence type="ECO:0000259" key="9">
    <source>
        <dbReference type="PROSITE" id="PS50089"/>
    </source>
</evidence>
<dbReference type="Pfam" id="PF00498">
    <property type="entry name" value="FHA"/>
    <property type="match status" value="1"/>
</dbReference>
<dbReference type="GO" id="GO:0005829">
    <property type="term" value="C:cytosol"/>
    <property type="evidence" value="ECO:0007669"/>
    <property type="project" value="TreeGrafter"/>
</dbReference>
<dbReference type="InterPro" id="IPR001841">
    <property type="entry name" value="Znf_RING"/>
</dbReference>
<dbReference type="GO" id="GO:0016567">
    <property type="term" value="P:protein ubiquitination"/>
    <property type="evidence" value="ECO:0007669"/>
    <property type="project" value="TreeGrafter"/>
</dbReference>
<proteinExistence type="predicted"/>
<feature type="region of interest" description="Disordered" evidence="7">
    <location>
        <begin position="159"/>
        <end position="207"/>
    </location>
</feature>
<keyword evidence="5" id="KW-0862">Zinc</keyword>
<evidence type="ECO:0000259" key="8">
    <source>
        <dbReference type="PROSITE" id="PS50006"/>
    </source>
</evidence>
<dbReference type="PROSITE" id="PS50089">
    <property type="entry name" value="ZF_RING_2"/>
    <property type="match status" value="1"/>
</dbReference>
<dbReference type="SUPFAM" id="SSF49879">
    <property type="entry name" value="SMAD/FHA domain"/>
    <property type="match status" value="1"/>
</dbReference>
<keyword evidence="3 6" id="KW-0863">Zinc-finger</keyword>
<keyword evidence="1" id="KW-0808">Transferase</keyword>
<dbReference type="PANTHER" id="PTHR15067:SF7">
    <property type="entry name" value="E3 UBIQUITIN-PROTEIN LIGASE DMA1-RELATED"/>
    <property type="match status" value="1"/>
</dbReference>
<evidence type="ECO:0000256" key="5">
    <source>
        <dbReference type="ARBA" id="ARBA00022833"/>
    </source>
</evidence>
<dbReference type="SMART" id="SM00184">
    <property type="entry name" value="RING"/>
    <property type="match status" value="1"/>
</dbReference>
<dbReference type="Proteomes" id="UP000761534">
    <property type="component" value="Unassembled WGS sequence"/>
</dbReference>
<evidence type="ECO:0000256" key="3">
    <source>
        <dbReference type="ARBA" id="ARBA00022771"/>
    </source>
</evidence>
<feature type="region of interest" description="Disordered" evidence="7">
    <location>
        <begin position="56"/>
        <end position="85"/>
    </location>
</feature>
<dbReference type="OrthoDB" id="687730at2759"/>
<accession>A0A642VB48</accession>
<feature type="domain" description="FHA" evidence="8">
    <location>
        <begin position="236"/>
        <end position="296"/>
    </location>
</feature>
<reference evidence="10" key="1">
    <citation type="journal article" date="2019" name="G3 (Bethesda)">
        <title>Genome Assemblies of Two Rare Opportunistic Yeast Pathogens: Diutina rugosa (syn. Candida rugosa) and Trichomonascus ciferrii (syn. Candida ciferrii).</title>
        <authorList>
            <person name="Mixao V."/>
            <person name="Saus E."/>
            <person name="Hansen A.P."/>
            <person name="Lass-Florl C."/>
            <person name="Gabaldon T."/>
        </authorList>
    </citation>
    <scope>NUCLEOTIDE SEQUENCE</scope>
    <source>
        <strain evidence="10">CBS 4856</strain>
    </source>
</reference>
<dbReference type="SMART" id="SM00240">
    <property type="entry name" value="FHA"/>
    <property type="match status" value="1"/>
</dbReference>
<evidence type="ECO:0000313" key="11">
    <source>
        <dbReference type="Proteomes" id="UP000761534"/>
    </source>
</evidence>
<evidence type="ECO:0000256" key="4">
    <source>
        <dbReference type="ARBA" id="ARBA00022786"/>
    </source>
</evidence>
<keyword evidence="4" id="KW-0833">Ubl conjugation pathway</keyword>
<evidence type="ECO:0000256" key="2">
    <source>
        <dbReference type="ARBA" id="ARBA00022723"/>
    </source>
</evidence>
<dbReference type="EMBL" id="SWFS01000066">
    <property type="protein sequence ID" value="KAA8917078.1"/>
    <property type="molecule type" value="Genomic_DNA"/>
</dbReference>
<dbReference type="InterPro" id="IPR008984">
    <property type="entry name" value="SMAD_FHA_dom_sf"/>
</dbReference>
<organism evidence="10 11">
    <name type="scientific">Trichomonascus ciferrii</name>
    <dbReference type="NCBI Taxonomy" id="44093"/>
    <lineage>
        <taxon>Eukaryota</taxon>
        <taxon>Fungi</taxon>
        <taxon>Dikarya</taxon>
        <taxon>Ascomycota</taxon>
        <taxon>Saccharomycotina</taxon>
        <taxon>Dipodascomycetes</taxon>
        <taxon>Dipodascales</taxon>
        <taxon>Trichomonascaceae</taxon>
        <taxon>Trichomonascus</taxon>
        <taxon>Trichomonascus ciferrii complex</taxon>
    </lineage>
</organism>
<dbReference type="Pfam" id="PF17123">
    <property type="entry name" value="zf-RING_11"/>
    <property type="match status" value="1"/>
</dbReference>
<dbReference type="GO" id="GO:0008270">
    <property type="term" value="F:zinc ion binding"/>
    <property type="evidence" value="ECO:0007669"/>
    <property type="project" value="UniProtKB-KW"/>
</dbReference>
<dbReference type="Gene3D" id="2.60.200.20">
    <property type="match status" value="1"/>
</dbReference>
<name>A0A642VB48_9ASCO</name>
<gene>
    <name evidence="10" type="ORF">TRICI_000750</name>
</gene>
<dbReference type="GO" id="GO:0000151">
    <property type="term" value="C:ubiquitin ligase complex"/>
    <property type="evidence" value="ECO:0007669"/>
    <property type="project" value="TreeGrafter"/>
</dbReference>
<keyword evidence="11" id="KW-1185">Reference proteome</keyword>
<dbReference type="VEuPathDB" id="FungiDB:TRICI_000750"/>
<sequence length="449" mass="49478">MRSRLRRISSVPDRLRGRFEMRSSWVVGGSPTGENVVVGGSGGCGGGTQEEVFLTHSQSQHERQDQHNIFSSTSSSSSRRRLRASRSYRDIPFLSKFRAMSGSSSGASAGSGDEAGVVDQTVVDHHHHHAHNNNNNINSTSRRNNNNYATLVNAPAGMHGEEEEDEDGGHLPSSSTSSLPNNNNETTTSSSEEVVSSGDPEHPYSIRLTPFVDHSSTMPALYIGAVERKAKDGTVIKIGRYTDKKDESQLSEQVTPIVFKSKVVSRSHAEFFVSEGKWYIRDVKSSSGTFLNSTRLAPACHESEPFPIHDGDVLQLGMDFRGGSEEIYKCIKVRLEINKSWQKKANNFNVNALSNLRNLFAAKENKTHQDNQECAICLLPVSPLQALFIAPCSHAWHYKCIRPLIIKPYPHFLCPNCRAICDLEADIEVPDLSHLQVDSNGLPPANPDA</sequence>
<dbReference type="GO" id="GO:0006511">
    <property type="term" value="P:ubiquitin-dependent protein catabolic process"/>
    <property type="evidence" value="ECO:0007669"/>
    <property type="project" value="TreeGrafter"/>
</dbReference>
<keyword evidence="2" id="KW-0479">Metal-binding</keyword>
<evidence type="ECO:0000256" key="7">
    <source>
        <dbReference type="SAM" id="MobiDB-lite"/>
    </source>
</evidence>
<dbReference type="GO" id="GO:0032153">
    <property type="term" value="C:cell division site"/>
    <property type="evidence" value="ECO:0007669"/>
    <property type="project" value="TreeGrafter"/>
</dbReference>
<dbReference type="FunFam" id="2.60.200.20:FF:000030">
    <property type="entry name" value="FHA domain-containing protein"/>
    <property type="match status" value="1"/>
</dbReference>
<evidence type="ECO:0000313" key="10">
    <source>
        <dbReference type="EMBL" id="KAA8917078.1"/>
    </source>
</evidence>
<dbReference type="Gene3D" id="3.30.40.10">
    <property type="entry name" value="Zinc/RING finger domain, C3HC4 (zinc finger)"/>
    <property type="match status" value="1"/>
</dbReference>
<comment type="caution">
    <text evidence="10">The sequence shown here is derived from an EMBL/GenBank/DDBJ whole genome shotgun (WGS) entry which is preliminary data.</text>
</comment>
<evidence type="ECO:0000256" key="6">
    <source>
        <dbReference type="PROSITE-ProRule" id="PRU00175"/>
    </source>
</evidence>
<evidence type="ECO:0008006" key="12">
    <source>
        <dbReference type="Google" id="ProtNLM"/>
    </source>
</evidence>
<dbReference type="InterPro" id="IPR013083">
    <property type="entry name" value="Znf_RING/FYVE/PHD"/>
</dbReference>